<keyword evidence="1" id="KW-1133">Transmembrane helix</keyword>
<name>A0ABU2CPY3_9MICO</name>
<organism evidence="2 3">
    <name type="scientific">Promicromonospora iranensis</name>
    <dbReference type="NCBI Taxonomy" id="1105144"/>
    <lineage>
        <taxon>Bacteria</taxon>
        <taxon>Bacillati</taxon>
        <taxon>Actinomycetota</taxon>
        <taxon>Actinomycetes</taxon>
        <taxon>Micrococcales</taxon>
        <taxon>Promicromonosporaceae</taxon>
        <taxon>Promicromonospora</taxon>
    </lineage>
</organism>
<dbReference type="Proteomes" id="UP001183585">
    <property type="component" value="Unassembled WGS sequence"/>
</dbReference>
<accession>A0ABU2CPY3</accession>
<evidence type="ECO:0000256" key="1">
    <source>
        <dbReference type="SAM" id="Phobius"/>
    </source>
</evidence>
<gene>
    <name evidence="2" type="ORF">J2S48_002920</name>
</gene>
<proteinExistence type="predicted"/>
<keyword evidence="1" id="KW-0812">Transmembrane</keyword>
<dbReference type="EMBL" id="JAVDYE010000001">
    <property type="protein sequence ID" value="MDR7383405.1"/>
    <property type="molecule type" value="Genomic_DNA"/>
</dbReference>
<keyword evidence="1" id="KW-0472">Membrane</keyword>
<reference evidence="2 3" key="1">
    <citation type="submission" date="2023-07" db="EMBL/GenBank/DDBJ databases">
        <title>Sequencing the genomes of 1000 actinobacteria strains.</title>
        <authorList>
            <person name="Klenk H.-P."/>
        </authorList>
    </citation>
    <scope>NUCLEOTIDE SEQUENCE [LARGE SCALE GENOMIC DNA]</scope>
    <source>
        <strain evidence="2 3">DSM 45554</strain>
    </source>
</reference>
<comment type="caution">
    <text evidence="2">The sequence shown here is derived from an EMBL/GenBank/DDBJ whole genome shotgun (WGS) entry which is preliminary data.</text>
</comment>
<protein>
    <submittedName>
        <fullName evidence="2">Uncharacterized protein</fullName>
    </submittedName>
</protein>
<keyword evidence="3" id="KW-1185">Reference proteome</keyword>
<evidence type="ECO:0000313" key="3">
    <source>
        <dbReference type="Proteomes" id="UP001183585"/>
    </source>
</evidence>
<feature type="transmembrane region" description="Helical" evidence="1">
    <location>
        <begin position="6"/>
        <end position="30"/>
    </location>
</feature>
<sequence length="39" mass="3800">MLPYGAAWLDLAGAAAAAAALAVFALGCVVRRRVAVAAA</sequence>
<evidence type="ECO:0000313" key="2">
    <source>
        <dbReference type="EMBL" id="MDR7383405.1"/>
    </source>
</evidence>